<dbReference type="KEGG" id="plyc:GXP70_07775"/>
<evidence type="ECO:0000256" key="1">
    <source>
        <dbReference type="ARBA" id="ARBA00023015"/>
    </source>
</evidence>
<dbReference type="SUPFAM" id="SSF46689">
    <property type="entry name" value="Homeodomain-like"/>
    <property type="match status" value="2"/>
</dbReference>
<dbReference type="RefSeq" id="WP_162355924.1">
    <property type="nucleotide sequence ID" value="NZ_CP048209.1"/>
</dbReference>
<keyword evidence="2" id="KW-0238">DNA-binding</keyword>
<dbReference type="Gene3D" id="1.10.10.60">
    <property type="entry name" value="Homeodomain-like"/>
    <property type="match status" value="2"/>
</dbReference>
<dbReference type="InterPro" id="IPR014710">
    <property type="entry name" value="RmlC-like_jellyroll"/>
</dbReference>
<dbReference type="InterPro" id="IPR020449">
    <property type="entry name" value="Tscrpt_reg_AraC-type_HTH"/>
</dbReference>
<dbReference type="AlphaFoldDB" id="A0A6C0FRU4"/>
<dbReference type="InterPro" id="IPR018062">
    <property type="entry name" value="HTH_AraC-typ_CS"/>
</dbReference>
<dbReference type="PANTHER" id="PTHR43280:SF28">
    <property type="entry name" value="HTH-TYPE TRANSCRIPTIONAL ACTIVATOR RHAS"/>
    <property type="match status" value="1"/>
</dbReference>
<evidence type="ECO:0000313" key="6">
    <source>
        <dbReference type="Proteomes" id="UP000476064"/>
    </source>
</evidence>
<dbReference type="PROSITE" id="PS01124">
    <property type="entry name" value="HTH_ARAC_FAMILY_2"/>
    <property type="match status" value="1"/>
</dbReference>
<evidence type="ECO:0000259" key="4">
    <source>
        <dbReference type="PROSITE" id="PS01124"/>
    </source>
</evidence>
<sequence length="271" mass="30558">MKIRKHGLAEAVCNAGGRAGGVHPYCELLCILEGEAELEWSGVAYPANGTALFVILPNTPHQLVQRSDTLRYWYAEFHAEEHDPLPAVDVVYQWNGQQGGIDWDGDPYKALRAAFQAVCMLMTAESSLPWDLFAEALASDLRKLLMLLTGAISTRTKPAPSYSSSETVVSETMRFLESMFPQPLTLRTIADNTHYNPSYLVRLFRKQTGKTPFGYLNELRLNAASEYLLHSRMSVQQISQACGFQSIHYFSRTFKQRFGAAPSEWRRDRRG</sequence>
<proteinExistence type="predicted"/>
<dbReference type="PANTHER" id="PTHR43280">
    <property type="entry name" value="ARAC-FAMILY TRANSCRIPTIONAL REGULATOR"/>
    <property type="match status" value="1"/>
</dbReference>
<dbReference type="GO" id="GO:0003700">
    <property type="term" value="F:DNA-binding transcription factor activity"/>
    <property type="evidence" value="ECO:0007669"/>
    <property type="project" value="InterPro"/>
</dbReference>
<dbReference type="InterPro" id="IPR009057">
    <property type="entry name" value="Homeodomain-like_sf"/>
</dbReference>
<keyword evidence="6" id="KW-1185">Reference proteome</keyword>
<reference evidence="5 6" key="1">
    <citation type="submission" date="2020-01" db="EMBL/GenBank/DDBJ databases">
        <title>Paenibacillus sp. nov., isolated from tomato rhizosphere.</title>
        <authorList>
            <person name="Weon H.-Y."/>
            <person name="Lee S.A."/>
        </authorList>
    </citation>
    <scope>NUCLEOTIDE SEQUENCE [LARGE SCALE GENOMIC DNA]</scope>
    <source>
        <strain evidence="5 6">12200R-189</strain>
    </source>
</reference>
<dbReference type="SUPFAM" id="SSF51182">
    <property type="entry name" value="RmlC-like cupins"/>
    <property type="match status" value="1"/>
</dbReference>
<protein>
    <submittedName>
        <fullName evidence="5">Helix-turn-helix transcriptional regulator</fullName>
    </submittedName>
</protein>
<dbReference type="EMBL" id="CP048209">
    <property type="protein sequence ID" value="QHT59858.1"/>
    <property type="molecule type" value="Genomic_DNA"/>
</dbReference>
<name>A0A6C0FRU4_9BACL</name>
<dbReference type="Pfam" id="PF12833">
    <property type="entry name" value="HTH_18"/>
    <property type="match status" value="1"/>
</dbReference>
<evidence type="ECO:0000256" key="3">
    <source>
        <dbReference type="ARBA" id="ARBA00023163"/>
    </source>
</evidence>
<dbReference type="InterPro" id="IPR003313">
    <property type="entry name" value="AraC-bd"/>
</dbReference>
<feature type="domain" description="HTH araC/xylS-type" evidence="4">
    <location>
        <begin position="170"/>
        <end position="268"/>
    </location>
</feature>
<organism evidence="5 6">
    <name type="scientific">Paenibacillus lycopersici</name>
    <dbReference type="NCBI Taxonomy" id="2704462"/>
    <lineage>
        <taxon>Bacteria</taxon>
        <taxon>Bacillati</taxon>
        <taxon>Bacillota</taxon>
        <taxon>Bacilli</taxon>
        <taxon>Bacillales</taxon>
        <taxon>Paenibacillaceae</taxon>
        <taxon>Paenibacillus</taxon>
    </lineage>
</organism>
<dbReference type="SMART" id="SM00342">
    <property type="entry name" value="HTH_ARAC"/>
    <property type="match status" value="1"/>
</dbReference>
<dbReference type="InterPro" id="IPR018060">
    <property type="entry name" value="HTH_AraC"/>
</dbReference>
<evidence type="ECO:0000256" key="2">
    <source>
        <dbReference type="ARBA" id="ARBA00023125"/>
    </source>
</evidence>
<evidence type="ECO:0000313" key="5">
    <source>
        <dbReference type="EMBL" id="QHT59858.1"/>
    </source>
</evidence>
<dbReference type="GO" id="GO:0043565">
    <property type="term" value="F:sequence-specific DNA binding"/>
    <property type="evidence" value="ECO:0007669"/>
    <property type="project" value="InterPro"/>
</dbReference>
<dbReference type="PROSITE" id="PS00041">
    <property type="entry name" value="HTH_ARAC_FAMILY_1"/>
    <property type="match status" value="1"/>
</dbReference>
<dbReference type="Proteomes" id="UP000476064">
    <property type="component" value="Chromosome"/>
</dbReference>
<keyword evidence="3" id="KW-0804">Transcription</keyword>
<dbReference type="Gene3D" id="2.60.120.10">
    <property type="entry name" value="Jelly Rolls"/>
    <property type="match status" value="1"/>
</dbReference>
<dbReference type="Pfam" id="PF02311">
    <property type="entry name" value="AraC_binding"/>
    <property type="match status" value="1"/>
</dbReference>
<accession>A0A6C0FRU4</accession>
<gene>
    <name evidence="5" type="ORF">GXP70_07775</name>
</gene>
<dbReference type="InterPro" id="IPR011051">
    <property type="entry name" value="RmlC_Cupin_sf"/>
</dbReference>
<dbReference type="PRINTS" id="PR00032">
    <property type="entry name" value="HTHARAC"/>
</dbReference>
<keyword evidence="1" id="KW-0805">Transcription regulation</keyword>